<keyword evidence="3" id="KW-1185">Reference proteome</keyword>
<dbReference type="AlphaFoldDB" id="A0A2U8W5S6"/>
<proteinExistence type="predicted"/>
<name>A0A2U8W5S6_9HYPH</name>
<evidence type="ECO:0000313" key="3">
    <source>
        <dbReference type="Proteomes" id="UP000245926"/>
    </source>
</evidence>
<feature type="region of interest" description="Disordered" evidence="1">
    <location>
        <begin position="27"/>
        <end position="71"/>
    </location>
</feature>
<protein>
    <submittedName>
        <fullName evidence="2">Uncharacterized protein</fullName>
    </submittedName>
</protein>
<reference evidence="3" key="1">
    <citation type="submission" date="2018-05" db="EMBL/GenBank/DDBJ databases">
        <title>Complete Genome Sequence of Methylobacterium sp. 17SD2-17.</title>
        <authorList>
            <person name="Srinivasan S."/>
        </authorList>
    </citation>
    <scope>NUCLEOTIDE SEQUENCE [LARGE SCALE GENOMIC DNA]</scope>
    <source>
        <strain evidence="3">17SD2-17</strain>
    </source>
</reference>
<dbReference type="OrthoDB" id="7998976at2"/>
<evidence type="ECO:0000256" key="1">
    <source>
        <dbReference type="SAM" id="MobiDB-lite"/>
    </source>
</evidence>
<sequence>MLVHEVTDALGGSKIVFDVTRQASALIGSEEPEEERAAWAADGRDTPSELCDQTGRRTCGRRSPESISARR</sequence>
<dbReference type="EMBL" id="CP029550">
    <property type="protein sequence ID" value="AWN41399.1"/>
    <property type="molecule type" value="Genomic_DNA"/>
</dbReference>
<gene>
    <name evidence="2" type="ORF">DK389_13850</name>
</gene>
<accession>A0A2U8W5S6</accession>
<dbReference type="RefSeq" id="WP_109890379.1">
    <property type="nucleotide sequence ID" value="NZ_CP029550.1"/>
</dbReference>
<dbReference type="Proteomes" id="UP000245926">
    <property type="component" value="Chromosome"/>
</dbReference>
<dbReference type="KEGG" id="mets:DK389_13850"/>
<evidence type="ECO:0000313" key="2">
    <source>
        <dbReference type="EMBL" id="AWN41399.1"/>
    </source>
</evidence>
<organism evidence="2 3">
    <name type="scientific">Methylobacterium durans</name>
    <dbReference type="NCBI Taxonomy" id="2202825"/>
    <lineage>
        <taxon>Bacteria</taxon>
        <taxon>Pseudomonadati</taxon>
        <taxon>Pseudomonadota</taxon>
        <taxon>Alphaproteobacteria</taxon>
        <taxon>Hyphomicrobiales</taxon>
        <taxon>Methylobacteriaceae</taxon>
        <taxon>Methylobacterium</taxon>
    </lineage>
</organism>